<dbReference type="InterPro" id="IPR008920">
    <property type="entry name" value="TF_FadR/GntR_C"/>
</dbReference>
<keyword evidence="1" id="KW-0805">Transcription regulation</keyword>
<evidence type="ECO:0000256" key="4">
    <source>
        <dbReference type="SAM" id="Coils"/>
    </source>
</evidence>
<dbReference type="SUPFAM" id="SSF46785">
    <property type="entry name" value="Winged helix' DNA-binding domain"/>
    <property type="match status" value="1"/>
</dbReference>
<sequence length="236" mass="26009">MPTRPSSPPARSLRRIERPRLYEQLARTLCEYISDTGLQPGDRLPPERELASRLGVSRVSISQALVALEVQGIVDVRHGEGAVLVDSHAGLVSAVQARRRRLAEVLEAREALEVKLAELAARRRTEADLLLIDEALAQMERELREGGLGEGGDERFHAAVTATARSNLLADLMGEIAIAVRESRIESLSQPGRPEHSLRSHRRIADAIRAGDPVRAAEAMREHIRLVSDVALLRDQ</sequence>
<evidence type="ECO:0000256" key="2">
    <source>
        <dbReference type="ARBA" id="ARBA00023125"/>
    </source>
</evidence>
<dbReference type="RefSeq" id="WP_187244690.1">
    <property type="nucleotide sequence ID" value="NZ_BAAAOK010000010.1"/>
</dbReference>
<name>A0ABR7LT58_9ACTN</name>
<dbReference type="InterPro" id="IPR036390">
    <property type="entry name" value="WH_DNA-bd_sf"/>
</dbReference>
<dbReference type="Pfam" id="PF00392">
    <property type="entry name" value="GntR"/>
    <property type="match status" value="1"/>
</dbReference>
<keyword evidence="2" id="KW-0238">DNA-binding</keyword>
<dbReference type="SUPFAM" id="SSF48008">
    <property type="entry name" value="GntR ligand-binding domain-like"/>
    <property type="match status" value="1"/>
</dbReference>
<comment type="caution">
    <text evidence="6">The sequence shown here is derived from an EMBL/GenBank/DDBJ whole genome shotgun (WGS) entry which is preliminary data.</text>
</comment>
<dbReference type="Gene3D" id="1.20.120.530">
    <property type="entry name" value="GntR ligand-binding domain-like"/>
    <property type="match status" value="1"/>
</dbReference>
<dbReference type="SMART" id="SM00895">
    <property type="entry name" value="FCD"/>
    <property type="match status" value="1"/>
</dbReference>
<dbReference type="InterPro" id="IPR011711">
    <property type="entry name" value="GntR_C"/>
</dbReference>
<dbReference type="EMBL" id="JABVEC010000014">
    <property type="protein sequence ID" value="MBC6467682.1"/>
    <property type="molecule type" value="Genomic_DNA"/>
</dbReference>
<dbReference type="PANTHER" id="PTHR43537">
    <property type="entry name" value="TRANSCRIPTIONAL REGULATOR, GNTR FAMILY"/>
    <property type="match status" value="1"/>
</dbReference>
<evidence type="ECO:0000259" key="5">
    <source>
        <dbReference type="PROSITE" id="PS50949"/>
    </source>
</evidence>
<keyword evidence="3" id="KW-0804">Transcription</keyword>
<feature type="domain" description="HTH gntR-type" evidence="5">
    <location>
        <begin position="19"/>
        <end position="87"/>
    </location>
</feature>
<dbReference type="Pfam" id="PF07729">
    <property type="entry name" value="FCD"/>
    <property type="match status" value="1"/>
</dbReference>
<protein>
    <submittedName>
        <fullName evidence="6">FadR family transcriptional regulator</fullName>
    </submittedName>
</protein>
<dbReference type="Gene3D" id="1.10.10.10">
    <property type="entry name" value="Winged helix-like DNA-binding domain superfamily/Winged helix DNA-binding domain"/>
    <property type="match status" value="1"/>
</dbReference>
<dbReference type="CDD" id="cd07377">
    <property type="entry name" value="WHTH_GntR"/>
    <property type="match status" value="1"/>
</dbReference>
<evidence type="ECO:0000313" key="6">
    <source>
        <dbReference type="EMBL" id="MBC6467682.1"/>
    </source>
</evidence>
<feature type="coiled-coil region" evidence="4">
    <location>
        <begin position="102"/>
        <end position="142"/>
    </location>
</feature>
<proteinExistence type="predicted"/>
<evidence type="ECO:0000256" key="3">
    <source>
        <dbReference type="ARBA" id="ARBA00023163"/>
    </source>
</evidence>
<organism evidence="6 7">
    <name type="scientific">Actinomadura alba</name>
    <dbReference type="NCBI Taxonomy" id="406431"/>
    <lineage>
        <taxon>Bacteria</taxon>
        <taxon>Bacillati</taxon>
        <taxon>Actinomycetota</taxon>
        <taxon>Actinomycetes</taxon>
        <taxon>Streptosporangiales</taxon>
        <taxon>Thermomonosporaceae</taxon>
        <taxon>Actinomadura</taxon>
    </lineage>
</organism>
<evidence type="ECO:0000256" key="1">
    <source>
        <dbReference type="ARBA" id="ARBA00023015"/>
    </source>
</evidence>
<dbReference type="Proteomes" id="UP000805614">
    <property type="component" value="Unassembled WGS sequence"/>
</dbReference>
<evidence type="ECO:0000313" key="7">
    <source>
        <dbReference type="Proteomes" id="UP000805614"/>
    </source>
</evidence>
<keyword evidence="7" id="KW-1185">Reference proteome</keyword>
<reference evidence="6 7" key="1">
    <citation type="submission" date="2020-06" db="EMBL/GenBank/DDBJ databases">
        <title>Actinomadura xiongansis sp. nov., isolated from soil of Baiyangdian.</title>
        <authorList>
            <person name="Zhang X."/>
        </authorList>
    </citation>
    <scope>NUCLEOTIDE SEQUENCE [LARGE SCALE GENOMIC DNA]</scope>
    <source>
        <strain evidence="6 7">HBUM206468</strain>
    </source>
</reference>
<dbReference type="PROSITE" id="PS50949">
    <property type="entry name" value="HTH_GNTR"/>
    <property type="match status" value="1"/>
</dbReference>
<dbReference type="InterPro" id="IPR000524">
    <property type="entry name" value="Tscrpt_reg_HTH_GntR"/>
</dbReference>
<keyword evidence="4" id="KW-0175">Coiled coil</keyword>
<dbReference type="SMART" id="SM00345">
    <property type="entry name" value="HTH_GNTR"/>
    <property type="match status" value="1"/>
</dbReference>
<dbReference type="InterPro" id="IPR036388">
    <property type="entry name" value="WH-like_DNA-bd_sf"/>
</dbReference>
<accession>A0ABR7LT58</accession>
<dbReference type="PANTHER" id="PTHR43537:SF5">
    <property type="entry name" value="UXU OPERON TRANSCRIPTIONAL REGULATOR"/>
    <property type="match status" value="1"/>
</dbReference>
<gene>
    <name evidence="6" type="ORF">HKK74_19605</name>
</gene>
<dbReference type="PRINTS" id="PR00035">
    <property type="entry name" value="HTHGNTR"/>
</dbReference>